<dbReference type="GeneID" id="111190576"/>
<feature type="chain" id="PRO_5017345266" evidence="1">
    <location>
        <begin position="19"/>
        <end position="295"/>
    </location>
</feature>
<dbReference type="RefSeq" id="XP_022520004.1">
    <property type="nucleotide sequence ID" value="XM_022664283.2"/>
</dbReference>
<dbReference type="STRING" id="7994.ENSAMXP00000042099"/>
<dbReference type="GO" id="GO:0046872">
    <property type="term" value="F:metal ion binding"/>
    <property type="evidence" value="ECO:0007669"/>
    <property type="project" value="InterPro"/>
</dbReference>
<evidence type="ECO:0000259" key="2">
    <source>
        <dbReference type="SMART" id="SM00477"/>
    </source>
</evidence>
<reference evidence="5" key="2">
    <citation type="journal article" date="2014" name="Nat. Commun.">
        <title>The cavefish genome reveals candidate genes for eye loss.</title>
        <authorList>
            <person name="McGaugh S.E."/>
            <person name="Gross J.B."/>
            <person name="Aken B."/>
            <person name="Blin M."/>
            <person name="Borowsky R."/>
            <person name="Chalopin D."/>
            <person name="Hinaux H."/>
            <person name="Jeffery W.R."/>
            <person name="Keene A."/>
            <person name="Ma L."/>
            <person name="Minx P."/>
            <person name="Murphy D."/>
            <person name="O'Quin K.E."/>
            <person name="Retaux S."/>
            <person name="Rohner N."/>
            <person name="Searle S.M."/>
            <person name="Stahl B.A."/>
            <person name="Tabin C."/>
            <person name="Volff J.N."/>
            <person name="Yoshizawa M."/>
            <person name="Warren W.C."/>
        </authorList>
    </citation>
    <scope>NUCLEOTIDE SEQUENCE [LARGE SCALE GENOMIC DNA]</scope>
    <source>
        <strain evidence="5">female</strain>
    </source>
</reference>
<feature type="domain" description="ENPP1-3/EXOG-like endonuclease/phosphodiesterase" evidence="2">
    <location>
        <begin position="62"/>
        <end position="291"/>
    </location>
</feature>
<protein>
    <submittedName>
        <fullName evidence="4">Endonuclease domain-containing 1 protein-like</fullName>
    </submittedName>
</protein>
<keyword evidence="5" id="KW-1185">Reference proteome</keyword>
<dbReference type="AlphaFoldDB" id="A0A3B1JLA7"/>
<dbReference type="InterPro" id="IPR044929">
    <property type="entry name" value="DNA/RNA_non-sp_Endonuclease_sf"/>
</dbReference>
<dbReference type="InterPro" id="IPR001604">
    <property type="entry name" value="Endo_G_ENPP1-like_dom"/>
</dbReference>
<dbReference type="GeneTree" id="ENSGT01030000234592"/>
<accession>A0A3B1JLA7</accession>
<feature type="domain" description="DNA/RNA non-specific endonuclease/pyrophosphatase/phosphodiesterase" evidence="3">
    <location>
        <begin position="61"/>
        <end position="294"/>
    </location>
</feature>
<evidence type="ECO:0000313" key="5">
    <source>
        <dbReference type="Proteomes" id="UP000018467"/>
    </source>
</evidence>
<dbReference type="Pfam" id="PF01223">
    <property type="entry name" value="Endonuclease_NS"/>
    <property type="match status" value="1"/>
</dbReference>
<dbReference type="Proteomes" id="UP000018467">
    <property type="component" value="Unassembled WGS sequence"/>
</dbReference>
<dbReference type="SUPFAM" id="SSF54060">
    <property type="entry name" value="His-Me finger endonucleases"/>
    <property type="match status" value="1"/>
</dbReference>
<reference evidence="5" key="1">
    <citation type="submission" date="2013-03" db="EMBL/GenBank/DDBJ databases">
        <authorList>
            <person name="Jeffery W."/>
            <person name="Warren W."/>
            <person name="Wilson R.K."/>
        </authorList>
    </citation>
    <scope>NUCLEOTIDE SEQUENCE</scope>
    <source>
        <strain evidence="5">female</strain>
    </source>
</reference>
<dbReference type="SMART" id="SM00477">
    <property type="entry name" value="NUC"/>
    <property type="match status" value="1"/>
</dbReference>
<sequence length="295" mass="34256">MKLLALLLLLGVVYPSLNEVVQSFKAKCPEFFVKNQHNHEVTPPTLLKGNQFKCICQRWKGKYRYATLYDIKRRIPIYSAYKFEGKKDIPRDGYWKTEPQLDECLKPENREMREMRPAQEETLPFKNQARNNDYPRAGAYTRGHLFPNSYAADADQAESTFTLTNAAPQMQDSNEAWAREVEELMRVEIEKNCMVNETFPAYIVTGVVPGDVWVAIERERRTITQGVNIPSHYWSAYLCINSASSRLSRAFLAQQIYEIKPNRKTKFKKSNMTVADLESKLTGLFKLLNQTFRVF</sequence>
<dbReference type="Bgee" id="ENSAMXG00000036403">
    <property type="expression patterns" value="Expressed in head kidney and 2 other cell types or tissues"/>
</dbReference>
<dbReference type="GO" id="GO:0016787">
    <property type="term" value="F:hydrolase activity"/>
    <property type="evidence" value="ECO:0007669"/>
    <property type="project" value="InterPro"/>
</dbReference>
<dbReference type="SMART" id="SM00892">
    <property type="entry name" value="Endonuclease_NS"/>
    <property type="match status" value="1"/>
</dbReference>
<proteinExistence type="predicted"/>
<name>A0A3B1JLA7_ASTMX</name>
<dbReference type="InterPro" id="IPR044925">
    <property type="entry name" value="His-Me_finger_sf"/>
</dbReference>
<dbReference type="Gene3D" id="3.40.570.10">
    <property type="entry name" value="Extracellular Endonuclease, subunit A"/>
    <property type="match status" value="1"/>
</dbReference>
<dbReference type="GO" id="GO:0003676">
    <property type="term" value="F:nucleic acid binding"/>
    <property type="evidence" value="ECO:0007669"/>
    <property type="project" value="InterPro"/>
</dbReference>
<evidence type="ECO:0000313" key="4">
    <source>
        <dbReference type="Ensembl" id="ENSAMXP00000042099.1"/>
    </source>
</evidence>
<keyword evidence="1" id="KW-0732">Signal</keyword>
<dbReference type="PANTHER" id="PTHR21472:SF7">
    <property type="entry name" value="ENDONUCLEASE G, MITOCHONDRIAL-LIKE ISOFORM X2"/>
    <property type="match status" value="1"/>
</dbReference>
<dbReference type="InterPro" id="IPR039015">
    <property type="entry name" value="ENDOD1"/>
</dbReference>
<feature type="signal peptide" evidence="1">
    <location>
        <begin position="1"/>
        <end position="18"/>
    </location>
</feature>
<reference evidence="4" key="3">
    <citation type="submission" date="2025-08" db="UniProtKB">
        <authorList>
            <consortium name="Ensembl"/>
        </authorList>
    </citation>
    <scope>IDENTIFICATION</scope>
</reference>
<evidence type="ECO:0000256" key="1">
    <source>
        <dbReference type="SAM" id="SignalP"/>
    </source>
</evidence>
<dbReference type="PANTHER" id="PTHR21472">
    <property type="entry name" value="ENDONUCLEASE DOMAIN-CONTAINING 1 PROTEIN ENDOD1"/>
    <property type="match status" value="1"/>
</dbReference>
<organism evidence="4 5">
    <name type="scientific">Astyanax mexicanus</name>
    <name type="common">Blind cave fish</name>
    <name type="synonym">Astyanax fasciatus mexicanus</name>
    <dbReference type="NCBI Taxonomy" id="7994"/>
    <lineage>
        <taxon>Eukaryota</taxon>
        <taxon>Metazoa</taxon>
        <taxon>Chordata</taxon>
        <taxon>Craniata</taxon>
        <taxon>Vertebrata</taxon>
        <taxon>Euteleostomi</taxon>
        <taxon>Actinopterygii</taxon>
        <taxon>Neopterygii</taxon>
        <taxon>Teleostei</taxon>
        <taxon>Ostariophysi</taxon>
        <taxon>Characiformes</taxon>
        <taxon>Characoidei</taxon>
        <taxon>Acestrorhamphidae</taxon>
        <taxon>Acestrorhamphinae</taxon>
        <taxon>Astyanax</taxon>
    </lineage>
</organism>
<dbReference type="KEGG" id="amex:111190576"/>
<dbReference type="InterPro" id="IPR020821">
    <property type="entry name" value="ENPP1-3/EXOG-like_nuc-like"/>
</dbReference>
<evidence type="ECO:0000259" key="3">
    <source>
        <dbReference type="SMART" id="SM00892"/>
    </source>
</evidence>
<dbReference type="Ensembl" id="ENSAMXT00000056354.1">
    <property type="protein sequence ID" value="ENSAMXP00000042099.1"/>
    <property type="gene ID" value="ENSAMXG00000036403.1"/>
</dbReference>
<dbReference type="InParanoid" id="A0A3B1JLA7"/>
<reference evidence="4" key="4">
    <citation type="submission" date="2025-09" db="UniProtKB">
        <authorList>
            <consortium name="Ensembl"/>
        </authorList>
    </citation>
    <scope>IDENTIFICATION</scope>
</reference>